<reference evidence="2 3" key="1">
    <citation type="submission" date="2007-06" db="EMBL/GenBank/DDBJ databases">
        <authorList>
            <person name="Shimkets L."/>
            <person name="Ferriera S."/>
            <person name="Johnson J."/>
            <person name="Kravitz S."/>
            <person name="Beeson K."/>
            <person name="Sutton G."/>
            <person name="Rogers Y.-H."/>
            <person name="Friedman R."/>
            <person name="Frazier M."/>
            <person name="Venter J.C."/>
        </authorList>
    </citation>
    <scope>NUCLEOTIDE SEQUENCE [LARGE SCALE GENOMIC DNA]</scope>
    <source>
        <strain evidence="2 3">SIR-1</strain>
    </source>
</reference>
<keyword evidence="3" id="KW-1185">Reference proteome</keyword>
<dbReference type="eggNOG" id="COG0189">
    <property type="taxonomic scope" value="Bacteria"/>
</dbReference>
<evidence type="ECO:0000313" key="2">
    <source>
        <dbReference type="EMBL" id="EDM76504.1"/>
    </source>
</evidence>
<name>A6GC55_9BACT</name>
<dbReference type="SUPFAM" id="SSF56059">
    <property type="entry name" value="Glutathione synthetase ATP-binding domain-like"/>
    <property type="match status" value="1"/>
</dbReference>
<dbReference type="RefSeq" id="WP_006974296.1">
    <property type="nucleotide sequence ID" value="NZ_ABCS01000063.1"/>
</dbReference>
<sequence length="494" mass="55394">MQNFDNTQAGAGPKTARDPSYERLAPGSFESVRHFYPRVLNAQIHPMARFFLSLGNDRIVTRYCHLNPRVDPLALSDILAYQPRYFRWAGSDLLHVTTEGGNRKMVVIETNSCPSGQKSMPLYEENEEQGSYSINLKRCFMPMLSKKRRGLEGGLAVIYDKNLMEASGYASALADLADEPVHLVEFPDGAENPRARFVDGVLEIRDDQDEWRPIRSAFRYVTQRPWNRIPVHTKTQILNPVISCLAGGRNKSIGAKAYEFYNAELAPTGLRIYTPETHWDVSLAEVPLWVAKLGGLAVIKVPYANAGQGVYTITSPEELAAFTKLEHRYDRFVVQSLIGNSNWSSTTPQGRLFHVGTIPNKRRMSYVADLRVMVSGGADGYRPLVLYARRARRPLVNSLGEYSSWDMLGTNLSVRAEDGGWGSDTNRLLLVDRKDFNSLGLGLDSLIEAYIQSVLAAVAIDRMAKRLMSSKGTLRRRLFRSLNDDEALIGEIVK</sequence>
<dbReference type="EMBL" id="ABCS01000063">
    <property type="protein sequence ID" value="EDM76504.1"/>
    <property type="molecule type" value="Genomic_DNA"/>
</dbReference>
<protein>
    <submittedName>
        <fullName evidence="2">Uncharacterized protein</fullName>
    </submittedName>
</protein>
<dbReference type="STRING" id="391625.PPSIR1_23154"/>
<evidence type="ECO:0000313" key="3">
    <source>
        <dbReference type="Proteomes" id="UP000005801"/>
    </source>
</evidence>
<accession>A6GC55</accession>
<proteinExistence type="predicted"/>
<gene>
    <name evidence="2" type="ORF">PPSIR1_23154</name>
</gene>
<dbReference type="Proteomes" id="UP000005801">
    <property type="component" value="Unassembled WGS sequence"/>
</dbReference>
<comment type="caution">
    <text evidence="2">The sequence shown here is derived from an EMBL/GenBank/DDBJ whole genome shotgun (WGS) entry which is preliminary data.</text>
</comment>
<organism evidence="2 3">
    <name type="scientific">Plesiocystis pacifica SIR-1</name>
    <dbReference type="NCBI Taxonomy" id="391625"/>
    <lineage>
        <taxon>Bacteria</taxon>
        <taxon>Pseudomonadati</taxon>
        <taxon>Myxococcota</taxon>
        <taxon>Polyangia</taxon>
        <taxon>Nannocystales</taxon>
        <taxon>Nannocystaceae</taxon>
        <taxon>Plesiocystis</taxon>
    </lineage>
</organism>
<feature type="region of interest" description="Disordered" evidence="1">
    <location>
        <begin position="1"/>
        <end position="22"/>
    </location>
</feature>
<dbReference type="AlphaFoldDB" id="A6GC55"/>
<dbReference type="OrthoDB" id="5287860at2"/>
<evidence type="ECO:0000256" key="1">
    <source>
        <dbReference type="SAM" id="MobiDB-lite"/>
    </source>
</evidence>